<dbReference type="InterPro" id="IPR011991">
    <property type="entry name" value="ArsR-like_HTH"/>
</dbReference>
<reference evidence="5 6" key="1">
    <citation type="submission" date="2018-06" db="EMBL/GenBank/DDBJ databases">
        <title>Extensive metabolic versatility and redundancy in microbially diverse, dynamic hydrothermal sediments.</title>
        <authorList>
            <person name="Dombrowski N."/>
            <person name="Teske A."/>
            <person name="Baker B.J."/>
        </authorList>
    </citation>
    <scope>NUCLEOTIDE SEQUENCE [LARGE SCALE GENOMIC DNA]</scope>
    <source>
        <strain evidence="5">B79_G16</strain>
    </source>
</reference>
<comment type="caution">
    <text evidence="5">The sequence shown here is derived from an EMBL/GenBank/DDBJ whole genome shotgun (WGS) entry which is preliminary data.</text>
</comment>
<dbReference type="AlphaFoldDB" id="A0A420ZD60"/>
<dbReference type="GO" id="GO:0003677">
    <property type="term" value="F:DNA binding"/>
    <property type="evidence" value="ECO:0007669"/>
    <property type="project" value="UniProtKB-KW"/>
</dbReference>
<sequence length="90" mass="10639">MVFEDITETFKALSDPTRQDILMRLRRRRMTPGKLATYFDISKPSLSHHLAILHRANLIDSERVGQKIYYSFNATVFYEIMNKFINSLKK</sequence>
<dbReference type="CDD" id="cd00090">
    <property type="entry name" value="HTH_ARSR"/>
    <property type="match status" value="1"/>
</dbReference>
<dbReference type="SMART" id="SM00418">
    <property type="entry name" value="HTH_ARSR"/>
    <property type="match status" value="1"/>
</dbReference>
<dbReference type="InterPro" id="IPR047796">
    <property type="entry name" value="SdpR-like_repress"/>
</dbReference>
<accession>A0A420ZD60</accession>
<dbReference type="SUPFAM" id="SSF46785">
    <property type="entry name" value="Winged helix' DNA-binding domain"/>
    <property type="match status" value="1"/>
</dbReference>
<gene>
    <name evidence="5" type="ORF">DRH29_02190</name>
</gene>
<dbReference type="InterPro" id="IPR036390">
    <property type="entry name" value="WH_DNA-bd_sf"/>
</dbReference>
<evidence type="ECO:0000256" key="2">
    <source>
        <dbReference type="ARBA" id="ARBA00023125"/>
    </source>
</evidence>
<evidence type="ECO:0000256" key="1">
    <source>
        <dbReference type="ARBA" id="ARBA00023015"/>
    </source>
</evidence>
<evidence type="ECO:0000313" key="5">
    <source>
        <dbReference type="EMBL" id="RLC37386.1"/>
    </source>
</evidence>
<keyword evidence="1" id="KW-0805">Transcription regulation</keyword>
<organism evidence="5 6">
    <name type="scientific">candidate division Kazan bacterium</name>
    <dbReference type="NCBI Taxonomy" id="2202143"/>
    <lineage>
        <taxon>Bacteria</taxon>
        <taxon>Bacteria division Kazan-3B-28</taxon>
    </lineage>
</organism>
<proteinExistence type="predicted"/>
<dbReference type="PANTHER" id="PTHR43132">
    <property type="entry name" value="ARSENICAL RESISTANCE OPERON REPRESSOR ARSR-RELATED"/>
    <property type="match status" value="1"/>
</dbReference>
<dbReference type="PROSITE" id="PS50987">
    <property type="entry name" value="HTH_ARSR_2"/>
    <property type="match status" value="1"/>
</dbReference>
<dbReference type="PANTHER" id="PTHR43132:SF2">
    <property type="entry name" value="ARSENICAL RESISTANCE OPERON REPRESSOR ARSR-RELATED"/>
    <property type="match status" value="1"/>
</dbReference>
<keyword evidence="3" id="KW-0804">Transcription</keyword>
<dbReference type="GO" id="GO:0003700">
    <property type="term" value="F:DNA-binding transcription factor activity"/>
    <property type="evidence" value="ECO:0007669"/>
    <property type="project" value="InterPro"/>
</dbReference>
<name>A0A420ZD60_UNCK3</name>
<dbReference type="InterPro" id="IPR001845">
    <property type="entry name" value="HTH_ArsR_DNA-bd_dom"/>
</dbReference>
<dbReference type="EMBL" id="QMNG01000005">
    <property type="protein sequence ID" value="RLC37386.1"/>
    <property type="molecule type" value="Genomic_DNA"/>
</dbReference>
<dbReference type="NCBIfam" id="NF033789">
    <property type="entry name" value="repress_SdpR"/>
    <property type="match status" value="1"/>
</dbReference>
<keyword evidence="2" id="KW-0238">DNA-binding</keyword>
<dbReference type="InterPro" id="IPR051011">
    <property type="entry name" value="Metal_resp_trans_reg"/>
</dbReference>
<dbReference type="Gene3D" id="1.10.10.10">
    <property type="entry name" value="Winged helix-like DNA-binding domain superfamily/Winged helix DNA-binding domain"/>
    <property type="match status" value="1"/>
</dbReference>
<dbReference type="Pfam" id="PF01022">
    <property type="entry name" value="HTH_5"/>
    <property type="match status" value="1"/>
</dbReference>
<feature type="domain" description="HTH arsR-type" evidence="4">
    <location>
        <begin position="1"/>
        <end position="90"/>
    </location>
</feature>
<dbReference type="InterPro" id="IPR036388">
    <property type="entry name" value="WH-like_DNA-bd_sf"/>
</dbReference>
<evidence type="ECO:0000313" key="6">
    <source>
        <dbReference type="Proteomes" id="UP000281261"/>
    </source>
</evidence>
<evidence type="ECO:0000256" key="3">
    <source>
        <dbReference type="ARBA" id="ARBA00023163"/>
    </source>
</evidence>
<evidence type="ECO:0000259" key="4">
    <source>
        <dbReference type="PROSITE" id="PS50987"/>
    </source>
</evidence>
<dbReference type="PRINTS" id="PR00778">
    <property type="entry name" value="HTHARSR"/>
</dbReference>
<dbReference type="Proteomes" id="UP000281261">
    <property type="component" value="Unassembled WGS sequence"/>
</dbReference>
<protein>
    <submittedName>
        <fullName evidence="5">Transcriptional regulator</fullName>
    </submittedName>
</protein>
<dbReference type="NCBIfam" id="NF033788">
    <property type="entry name" value="HTH_metalloreg"/>
    <property type="match status" value="1"/>
</dbReference>